<keyword evidence="2 3" id="KW-0378">Hydrolase</keyword>
<dbReference type="PANTHER" id="PTHR11049">
    <property type="entry name" value="ACYL COENZYME A THIOESTER HYDROLASE"/>
    <property type="match status" value="1"/>
</dbReference>
<dbReference type="PROSITE" id="PS51770">
    <property type="entry name" value="HOTDOG_ACOT"/>
    <property type="match status" value="1"/>
</dbReference>
<protein>
    <submittedName>
        <fullName evidence="5">Acyl-CoA thioesterase</fullName>
    </submittedName>
</protein>
<evidence type="ECO:0000256" key="1">
    <source>
        <dbReference type="ARBA" id="ARBA00010458"/>
    </source>
</evidence>
<dbReference type="InterPro" id="IPR006683">
    <property type="entry name" value="Thioestr_dom"/>
</dbReference>
<keyword evidence="6" id="KW-1185">Reference proteome</keyword>
<dbReference type="InterPro" id="IPR040170">
    <property type="entry name" value="Cytosol_ACT"/>
</dbReference>
<dbReference type="InterPro" id="IPR029069">
    <property type="entry name" value="HotDog_dom_sf"/>
</dbReference>
<comment type="similarity">
    <text evidence="1">Belongs to the acyl coenzyme A hydrolase family.</text>
</comment>
<feature type="domain" description="HotDog ACOT-type" evidence="4">
    <location>
        <begin position="9"/>
        <end position="120"/>
    </location>
</feature>
<proteinExistence type="inferred from homology"/>
<evidence type="ECO:0000256" key="3">
    <source>
        <dbReference type="PROSITE-ProRule" id="PRU01106"/>
    </source>
</evidence>
<dbReference type="Proteomes" id="UP000647235">
    <property type="component" value="Unassembled WGS sequence"/>
</dbReference>
<sequence>MKAEERKVSESVVETIHIVRPNHLNGADRLFGGILMQWIDEVAVVAAKRHARMNVITASVDNLKFLHGAYQKDVVIIIGSVTYVGTTSMEVKVDTYVEHMDSERTLINRAYFTMVGLDENDRPAHVPGLVLETEEERAEWEKAKKRREIRMLRKEEGF</sequence>
<dbReference type="CDD" id="cd03442">
    <property type="entry name" value="BFIT_BACH"/>
    <property type="match status" value="1"/>
</dbReference>
<dbReference type="InterPro" id="IPR033120">
    <property type="entry name" value="HOTDOG_ACOT"/>
</dbReference>
<evidence type="ECO:0000313" key="6">
    <source>
        <dbReference type="Proteomes" id="UP000647235"/>
    </source>
</evidence>
<dbReference type="SUPFAM" id="SSF54637">
    <property type="entry name" value="Thioesterase/thiol ester dehydrase-isomerase"/>
    <property type="match status" value="1"/>
</dbReference>
<evidence type="ECO:0000313" key="5">
    <source>
        <dbReference type="EMBL" id="MBC5664776.1"/>
    </source>
</evidence>
<dbReference type="PANTHER" id="PTHR11049:SF24">
    <property type="entry name" value="CYTOSOLIC ACYL COENZYME A THIOESTER HYDROLASE"/>
    <property type="match status" value="1"/>
</dbReference>
<comment type="caution">
    <text evidence="5">The sequence shown here is derived from an EMBL/GenBank/DDBJ whole genome shotgun (WGS) entry which is preliminary data.</text>
</comment>
<evidence type="ECO:0000256" key="2">
    <source>
        <dbReference type="ARBA" id="ARBA00022801"/>
    </source>
</evidence>
<evidence type="ECO:0000259" key="4">
    <source>
        <dbReference type="PROSITE" id="PS51770"/>
    </source>
</evidence>
<gene>
    <name evidence="5" type="ORF">H8S07_05715</name>
</gene>
<dbReference type="RefSeq" id="WP_021859933.1">
    <property type="nucleotide sequence ID" value="NZ_JACOOY010000005.1"/>
</dbReference>
<name>A0ABR7ETX0_9FIRM</name>
<reference evidence="5 6" key="1">
    <citation type="submission" date="2020-08" db="EMBL/GenBank/DDBJ databases">
        <title>Genome public.</title>
        <authorList>
            <person name="Liu C."/>
            <person name="Sun Q."/>
        </authorList>
    </citation>
    <scope>NUCLEOTIDE SEQUENCE [LARGE SCALE GENOMIC DNA]</scope>
    <source>
        <strain evidence="5 6">NSJ-36</strain>
    </source>
</reference>
<dbReference type="EMBL" id="JACOOY010000005">
    <property type="protein sequence ID" value="MBC5664776.1"/>
    <property type="molecule type" value="Genomic_DNA"/>
</dbReference>
<accession>A0ABR7ETX0</accession>
<dbReference type="Pfam" id="PF03061">
    <property type="entry name" value="4HBT"/>
    <property type="match status" value="1"/>
</dbReference>
<organism evidence="5 6">
    <name type="scientific">Dorea hominis</name>
    <dbReference type="NCBI Taxonomy" id="2763040"/>
    <lineage>
        <taxon>Bacteria</taxon>
        <taxon>Bacillati</taxon>
        <taxon>Bacillota</taxon>
        <taxon>Clostridia</taxon>
        <taxon>Lachnospirales</taxon>
        <taxon>Lachnospiraceae</taxon>
        <taxon>Dorea</taxon>
    </lineage>
</organism>
<dbReference type="Gene3D" id="3.10.129.10">
    <property type="entry name" value="Hotdog Thioesterase"/>
    <property type="match status" value="1"/>
</dbReference>